<dbReference type="InterPro" id="IPR033734">
    <property type="entry name" value="Jacalin-like_lectin_dom_plant"/>
</dbReference>
<dbReference type="CDD" id="cd09612">
    <property type="entry name" value="Jacalin"/>
    <property type="match status" value="1"/>
</dbReference>
<dbReference type="Gene3D" id="2.40.480.10">
    <property type="entry name" value="Allene oxide cyclase-like"/>
    <property type="match status" value="1"/>
</dbReference>
<dbReference type="GO" id="GO:0009699">
    <property type="term" value="P:phenylpropanoid biosynthetic process"/>
    <property type="evidence" value="ECO:0007669"/>
    <property type="project" value="UniProtKB-ARBA"/>
</dbReference>
<dbReference type="AlphaFoldDB" id="A0AAD8T8Z5"/>
<name>A0AAD8T8Z5_LOLMU</name>
<evidence type="ECO:0000313" key="8">
    <source>
        <dbReference type="Proteomes" id="UP001231189"/>
    </source>
</evidence>
<dbReference type="SMART" id="SM00915">
    <property type="entry name" value="Jacalin"/>
    <property type="match status" value="1"/>
</dbReference>
<organism evidence="7 8">
    <name type="scientific">Lolium multiflorum</name>
    <name type="common">Italian ryegrass</name>
    <name type="synonym">Lolium perenne subsp. multiflorum</name>
    <dbReference type="NCBI Taxonomy" id="4521"/>
    <lineage>
        <taxon>Eukaryota</taxon>
        <taxon>Viridiplantae</taxon>
        <taxon>Streptophyta</taxon>
        <taxon>Embryophyta</taxon>
        <taxon>Tracheophyta</taxon>
        <taxon>Spermatophyta</taxon>
        <taxon>Magnoliopsida</taxon>
        <taxon>Liliopsida</taxon>
        <taxon>Poales</taxon>
        <taxon>Poaceae</taxon>
        <taxon>BOP clade</taxon>
        <taxon>Pooideae</taxon>
        <taxon>Poodae</taxon>
        <taxon>Poeae</taxon>
        <taxon>Poeae Chloroplast Group 2 (Poeae type)</taxon>
        <taxon>Loliodinae</taxon>
        <taxon>Loliinae</taxon>
        <taxon>Lolium</taxon>
    </lineage>
</organism>
<gene>
    <name evidence="7" type="ORF">QYE76_038375</name>
</gene>
<evidence type="ECO:0000256" key="2">
    <source>
        <dbReference type="ARBA" id="ARBA00011738"/>
    </source>
</evidence>
<dbReference type="PANTHER" id="PTHR46506">
    <property type="entry name" value="OS05G0143600 PROTEIN"/>
    <property type="match status" value="1"/>
</dbReference>
<evidence type="ECO:0000313" key="7">
    <source>
        <dbReference type="EMBL" id="KAK1677527.1"/>
    </source>
</evidence>
<dbReference type="EMBL" id="JAUUTY010000002">
    <property type="protein sequence ID" value="KAK1677527.1"/>
    <property type="molecule type" value="Genomic_DNA"/>
</dbReference>
<proteinExistence type="inferred from homology"/>
<feature type="domain" description="Jacalin-type lectin" evidence="6">
    <location>
        <begin position="169"/>
        <end position="310"/>
    </location>
</feature>
<comment type="caution">
    <text evidence="7">The sequence shown here is derived from an EMBL/GenBank/DDBJ whole genome shotgun (WGS) entry which is preliminary data.</text>
</comment>
<comment type="similarity">
    <text evidence="1 5">Belongs to the plant dirigent protein family.</text>
</comment>
<keyword evidence="8" id="KW-1185">Reference proteome</keyword>
<dbReference type="GO" id="GO:0030246">
    <property type="term" value="F:carbohydrate binding"/>
    <property type="evidence" value="ECO:0007669"/>
    <property type="project" value="UniProtKB-KW"/>
</dbReference>
<comment type="subunit">
    <text evidence="2 5">Homodimer.</text>
</comment>
<keyword evidence="3 5" id="KW-0964">Secreted</keyword>
<dbReference type="InterPro" id="IPR001229">
    <property type="entry name" value="Jacalin-like_lectin_dom"/>
</dbReference>
<dbReference type="Gene3D" id="2.100.10.30">
    <property type="entry name" value="Jacalin-like lectin domain"/>
    <property type="match status" value="1"/>
</dbReference>
<evidence type="ECO:0000256" key="5">
    <source>
        <dbReference type="RuleBase" id="RU363099"/>
    </source>
</evidence>
<evidence type="ECO:0000256" key="4">
    <source>
        <dbReference type="ARBA" id="ARBA00022734"/>
    </source>
</evidence>
<dbReference type="Pfam" id="PF03018">
    <property type="entry name" value="Dirigent"/>
    <property type="match status" value="1"/>
</dbReference>
<evidence type="ECO:0000256" key="3">
    <source>
        <dbReference type="ARBA" id="ARBA00022525"/>
    </source>
</evidence>
<comment type="function">
    <text evidence="5">Dirigent proteins impart stereoselectivity on the phenoxy radical-coupling reaction, yielding optically active lignans from two molecules of coniferyl alcohol in the biosynthesis of lignans, flavonolignans, and alkaloids and thus plays a central role in plant secondary metabolism.</text>
</comment>
<dbReference type="InterPro" id="IPR004265">
    <property type="entry name" value="Dirigent"/>
</dbReference>
<reference evidence="7" key="1">
    <citation type="submission" date="2023-07" db="EMBL/GenBank/DDBJ databases">
        <title>A chromosome-level genome assembly of Lolium multiflorum.</title>
        <authorList>
            <person name="Chen Y."/>
            <person name="Copetti D."/>
            <person name="Kolliker R."/>
            <person name="Studer B."/>
        </authorList>
    </citation>
    <scope>NUCLEOTIDE SEQUENCE</scope>
    <source>
        <strain evidence="7">02402/16</strain>
        <tissue evidence="7">Leaf</tissue>
    </source>
</reference>
<accession>A0AAD8T8Z5</accession>
<dbReference type="Pfam" id="PF01419">
    <property type="entry name" value="Jacalin"/>
    <property type="match status" value="1"/>
</dbReference>
<sequence length="311" mass="33447">MANPAYFTSAPVTQEIPQTELNFHLYMYQWMEGTPSGNEKRAVAVGGRNAFGSIYANDWTMYDGPDPNANLVARVQGVHTNCDMVLPDSWLVCASIVFVDQRFKGSTLKVVGNYGGGGVDEWAIVGGTGEFGFAQGVGTFKKFKEMDGNGNIREFNIRVRHPTPVLAPAKKVGPFGGDAGRDFDIPEQAQRVESVTIRSGSVIDSIAFSYVDKVGKKQTAGPWGGNGGNEETITFAPTETLTKVYGTTGTFRENIVVTSLTFITDLKAYPTFGNALGGTAFIIPEKEASVLGFFGRAGLWLDAIGAYYAAN</sequence>
<dbReference type="PROSITE" id="PS51752">
    <property type="entry name" value="JACALIN_LECTIN"/>
    <property type="match status" value="1"/>
</dbReference>
<evidence type="ECO:0000256" key="1">
    <source>
        <dbReference type="ARBA" id="ARBA00010746"/>
    </source>
</evidence>
<dbReference type="Proteomes" id="UP001231189">
    <property type="component" value="Unassembled WGS sequence"/>
</dbReference>
<keyword evidence="4" id="KW-0430">Lectin</keyword>
<evidence type="ECO:0000259" key="6">
    <source>
        <dbReference type="PROSITE" id="PS51752"/>
    </source>
</evidence>
<keyword evidence="5" id="KW-0052">Apoplast</keyword>
<dbReference type="InterPro" id="IPR036404">
    <property type="entry name" value="Jacalin-like_lectin_dom_sf"/>
</dbReference>
<dbReference type="GO" id="GO:0048046">
    <property type="term" value="C:apoplast"/>
    <property type="evidence" value="ECO:0007669"/>
    <property type="project" value="UniProtKB-SubCell"/>
</dbReference>
<protein>
    <recommendedName>
        <fullName evidence="5">Dirigent protein</fullName>
    </recommendedName>
</protein>
<dbReference type="InterPro" id="IPR044859">
    <property type="entry name" value="Allene_oxi_cyc_Dirigent"/>
</dbReference>
<comment type="subcellular location">
    <subcellularLocation>
        <location evidence="5">Secreted</location>
        <location evidence="5">Extracellular space</location>
        <location evidence="5">Apoplast</location>
    </subcellularLocation>
</comment>
<dbReference type="SUPFAM" id="SSF51101">
    <property type="entry name" value="Mannose-binding lectins"/>
    <property type="match status" value="1"/>
</dbReference>